<name>A0A6J0JXN4_RAPSA</name>
<dbReference type="InterPro" id="IPR014002">
    <property type="entry name" value="Agenet_dom_plant"/>
</dbReference>
<reference evidence="7" key="2">
    <citation type="submission" date="2025-08" db="UniProtKB">
        <authorList>
            <consortium name="RefSeq"/>
        </authorList>
    </citation>
    <scope>IDENTIFICATION</scope>
    <source>
        <tissue evidence="7">Leaf</tissue>
    </source>
</reference>
<feature type="domain" description="Agenet" evidence="5">
    <location>
        <begin position="228"/>
        <end position="284"/>
    </location>
</feature>
<proteinExistence type="predicted"/>
<evidence type="ECO:0000259" key="5">
    <source>
        <dbReference type="SMART" id="SM00743"/>
    </source>
</evidence>
<dbReference type="AlphaFoldDB" id="A0A6J0JXN4"/>
<evidence type="ECO:0000256" key="3">
    <source>
        <dbReference type="SAM" id="Coils"/>
    </source>
</evidence>
<dbReference type="PANTHER" id="PTHR31917">
    <property type="entry name" value="AGENET DOMAIN-CONTAINING PROTEIN-RELATED"/>
    <property type="match status" value="1"/>
</dbReference>
<dbReference type="CDD" id="cd20405">
    <property type="entry name" value="Tudor_Agenet_AtDUF_rpt1_3"/>
    <property type="match status" value="1"/>
</dbReference>
<dbReference type="Proteomes" id="UP000504610">
    <property type="component" value="Chromosome 6"/>
</dbReference>
<protein>
    <submittedName>
        <fullName evidence="7">DUF724 domain-containing protein 3-like</fullName>
    </submittedName>
</protein>
<dbReference type="Pfam" id="PF05266">
    <property type="entry name" value="DUF724"/>
    <property type="match status" value="1"/>
</dbReference>
<sequence length="687" mass="77414">MRTSETMLKGCEVEVSSEKEGSKGAWFRAVLEENATGCPLTKLRVRYTTRLNNDGSSPLTETVEQGLIRSIPPEDLQNSIVLEEGTVVDVDHKYGWWVGVIVKKRLEGDKFLVYLNSPPDILEFERNQLRAHLDRTYSKWVVPKPKELNKSMFSSGAMVEVSFVVGEKKEFAWLPALTVIVVEDGGVNKFFVKYLIQRFSTSCDEPTPIPLVDAQRVRPARPPNSSTEEYTISETVEVFHRLAWYRGSVSGILTQNRYLVSIESTKEELEFKHSRLRPLMVWEHGVWRKEPKQMAVKENKIGPCSGAKPLTKANNEAATGESSKKKANAVMNDKTPQGTAPPVTPTAGGEKSFENTLNKTRIQIGLTNDSTRQKMPTETNSKATGSKRQREQVQHSYLNKTGNVYATLEERIRQSRQKGKLVKETPKNPIRSSSFGAKPMNPHDNGQTPTLAANWGLKKKRTNSMVNDNAPRVGTSRAGTRSGGNNEEVGEQSLAAWIMGLPFAKTLPFWKTYESAGFEHFPQRPHFTPLLKDKEDIRELSAVGMIVTFYGLLDEVKGLKRDDPMSKLKGLNVEFAKLKKHGFNTKSPQATINKLLYLKDVRAKKAEKQRCLEKSIEKEECESLKLQSKRATLKRKICELLTQDKVVKVKMNAVEIKIAEMKSQAEKIGQDVEDMEVEFQKVLSAPW</sequence>
<feature type="region of interest" description="Disordered" evidence="4">
    <location>
        <begin position="415"/>
        <end position="446"/>
    </location>
</feature>
<keyword evidence="6" id="KW-1185">Reference proteome</keyword>
<feature type="region of interest" description="Disordered" evidence="4">
    <location>
        <begin position="465"/>
        <end position="487"/>
    </location>
</feature>
<keyword evidence="2" id="KW-0341">Growth regulation</keyword>
<dbReference type="PANTHER" id="PTHR31917:SF110">
    <property type="entry name" value="AGENET DOMAIN-CONTAINING PROTEIN"/>
    <property type="match status" value="1"/>
</dbReference>
<keyword evidence="1" id="KW-0813">Transport</keyword>
<evidence type="ECO:0000313" key="7">
    <source>
        <dbReference type="RefSeq" id="XP_018439454.2"/>
    </source>
</evidence>
<feature type="domain" description="Agenet" evidence="5">
    <location>
        <begin position="80"/>
        <end position="137"/>
    </location>
</feature>
<reference evidence="6" key="1">
    <citation type="journal article" date="2019" name="Database">
        <title>The radish genome database (RadishGD): an integrated information resource for radish genomics.</title>
        <authorList>
            <person name="Yu H.J."/>
            <person name="Baek S."/>
            <person name="Lee Y.J."/>
            <person name="Cho A."/>
            <person name="Mun J.H."/>
        </authorList>
    </citation>
    <scope>NUCLEOTIDE SEQUENCE [LARGE SCALE GENOMIC DNA]</scope>
    <source>
        <strain evidence="6">cv. WK10039</strain>
    </source>
</reference>
<keyword evidence="3" id="KW-0175">Coiled coil</keyword>
<evidence type="ECO:0000256" key="2">
    <source>
        <dbReference type="ARBA" id="ARBA00022604"/>
    </source>
</evidence>
<accession>A0A6J0JXN4</accession>
<dbReference type="CDD" id="cd20406">
    <property type="entry name" value="Tudor_Agenet_AtDUF_rpt2_4"/>
    <property type="match status" value="2"/>
</dbReference>
<feature type="compositionally biased region" description="Polar residues" evidence="4">
    <location>
        <begin position="354"/>
        <end position="386"/>
    </location>
</feature>
<feature type="domain" description="Agenet" evidence="5">
    <location>
        <begin position="151"/>
        <end position="225"/>
    </location>
</feature>
<gene>
    <name evidence="7" type="primary">LOC108811846</name>
</gene>
<evidence type="ECO:0000256" key="4">
    <source>
        <dbReference type="SAM" id="MobiDB-lite"/>
    </source>
</evidence>
<evidence type="ECO:0000313" key="6">
    <source>
        <dbReference type="Proteomes" id="UP000504610"/>
    </source>
</evidence>
<feature type="domain" description="Agenet" evidence="5">
    <location>
        <begin position="5"/>
        <end position="76"/>
    </location>
</feature>
<dbReference type="GeneID" id="108811846"/>
<feature type="region of interest" description="Disordered" evidence="4">
    <location>
        <begin position="300"/>
        <end position="393"/>
    </location>
</feature>
<dbReference type="InterPro" id="IPR008395">
    <property type="entry name" value="Agenet-like_dom"/>
</dbReference>
<feature type="coiled-coil region" evidence="3">
    <location>
        <begin position="616"/>
        <end position="678"/>
    </location>
</feature>
<evidence type="ECO:0000256" key="1">
    <source>
        <dbReference type="ARBA" id="ARBA00022448"/>
    </source>
</evidence>
<dbReference type="OrthoDB" id="687110at2759"/>
<feature type="compositionally biased region" description="Polar residues" evidence="4">
    <location>
        <begin position="312"/>
        <end position="321"/>
    </location>
</feature>
<dbReference type="Pfam" id="PF05641">
    <property type="entry name" value="Agenet"/>
    <property type="match status" value="1"/>
</dbReference>
<dbReference type="InterPro" id="IPR007930">
    <property type="entry name" value="DUF724"/>
</dbReference>
<dbReference type="RefSeq" id="XP_018439454.2">
    <property type="nucleotide sequence ID" value="XM_018583952.2"/>
</dbReference>
<organism evidence="6 7">
    <name type="scientific">Raphanus sativus</name>
    <name type="common">Radish</name>
    <name type="synonym">Raphanus raphanistrum var. sativus</name>
    <dbReference type="NCBI Taxonomy" id="3726"/>
    <lineage>
        <taxon>Eukaryota</taxon>
        <taxon>Viridiplantae</taxon>
        <taxon>Streptophyta</taxon>
        <taxon>Embryophyta</taxon>
        <taxon>Tracheophyta</taxon>
        <taxon>Spermatophyta</taxon>
        <taxon>Magnoliopsida</taxon>
        <taxon>eudicotyledons</taxon>
        <taxon>Gunneridae</taxon>
        <taxon>Pentapetalae</taxon>
        <taxon>rosids</taxon>
        <taxon>malvids</taxon>
        <taxon>Brassicales</taxon>
        <taxon>Brassicaceae</taxon>
        <taxon>Brassiceae</taxon>
        <taxon>Raphanus</taxon>
    </lineage>
</organism>
<dbReference type="SMART" id="SM00743">
    <property type="entry name" value="Agenet"/>
    <property type="match status" value="4"/>
</dbReference>
<dbReference type="KEGG" id="rsz:108811846"/>